<protein>
    <recommendedName>
        <fullName evidence="1">Transposase IS204/IS1001/IS1096/IS1165 DDE domain-containing protein</fullName>
    </recommendedName>
</protein>
<evidence type="ECO:0000313" key="2">
    <source>
        <dbReference type="EMBL" id="QHK21598.1"/>
    </source>
</evidence>
<proteinExistence type="predicted"/>
<dbReference type="InterPro" id="IPR002560">
    <property type="entry name" value="Transposase_DDE"/>
</dbReference>
<feature type="domain" description="Transposase IS204/IS1001/IS1096/IS1165 DDE" evidence="1">
    <location>
        <begin position="4"/>
        <end position="36"/>
    </location>
</feature>
<reference evidence="2 3" key="1">
    <citation type="submission" date="2020-01" db="EMBL/GenBank/DDBJ databases">
        <title>Pseudarthrobacter psychrotolerans sp. nov., isolated from antarctic soil.</title>
        <authorList>
            <person name="Shin Y."/>
            <person name="Park W."/>
        </authorList>
    </citation>
    <scope>NUCLEOTIDE SEQUENCE [LARGE SCALE GENOMIC DNA]</scope>
    <source>
        <strain evidence="2 3">YJ56</strain>
    </source>
</reference>
<dbReference type="Pfam" id="PF01610">
    <property type="entry name" value="DDE_Tnp_ISL3"/>
    <property type="match status" value="1"/>
</dbReference>
<evidence type="ECO:0000313" key="3">
    <source>
        <dbReference type="Proteomes" id="UP000464186"/>
    </source>
</evidence>
<dbReference type="AlphaFoldDB" id="A0A6P1NQZ3"/>
<name>A0A6P1NQZ3_9MICC</name>
<evidence type="ECO:0000259" key="1">
    <source>
        <dbReference type="Pfam" id="PF01610"/>
    </source>
</evidence>
<dbReference type="KEGG" id="psey:GU243_20000"/>
<dbReference type="Proteomes" id="UP000464186">
    <property type="component" value="Chromosome"/>
</dbReference>
<organism evidence="2 3">
    <name type="scientific">Pseudarthrobacter psychrotolerans</name>
    <dbReference type="NCBI Taxonomy" id="2697569"/>
    <lineage>
        <taxon>Bacteria</taxon>
        <taxon>Bacillati</taxon>
        <taxon>Actinomycetota</taxon>
        <taxon>Actinomycetes</taxon>
        <taxon>Micrococcales</taxon>
        <taxon>Micrococcaceae</taxon>
        <taxon>Pseudarthrobacter</taxon>
    </lineage>
</organism>
<accession>A0A6P1NQZ3</accession>
<gene>
    <name evidence="2" type="ORF">GU243_20000</name>
</gene>
<sequence length="101" mass="11354">MDTHGASNGPTEAINGVIETTRRIDRGFRDFPNYKLGPRFQDVPRGRVPVVPVGRFDRDGCRRATWTACRRLVPPVAAVGPPHQAHIPMWLLPRRTETSAR</sequence>
<dbReference type="EMBL" id="CP047898">
    <property type="protein sequence ID" value="QHK21598.1"/>
    <property type="molecule type" value="Genomic_DNA"/>
</dbReference>
<keyword evidence="3" id="KW-1185">Reference proteome</keyword>